<comment type="caution">
    <text evidence="2">The sequence shown here is derived from an EMBL/GenBank/DDBJ whole genome shotgun (WGS) entry which is preliminary data.</text>
</comment>
<protein>
    <submittedName>
        <fullName evidence="2">Ribosomal-protein-alanine N-acetyltransferase</fullName>
    </submittedName>
</protein>
<dbReference type="Proteomes" id="UP001157961">
    <property type="component" value="Unassembled WGS sequence"/>
</dbReference>
<dbReference type="SUPFAM" id="SSF55729">
    <property type="entry name" value="Acyl-CoA N-acyltransferases (Nat)"/>
    <property type="match status" value="1"/>
</dbReference>
<evidence type="ECO:0000313" key="3">
    <source>
        <dbReference type="Proteomes" id="UP001157961"/>
    </source>
</evidence>
<sequence length="182" mass="20461">MMRYEIPQLETNRLVLRGPQQSDFDVTAAFFASDRSKFVGGPLSAEQAWRVLSLEAGHWALRGFGRWIVVERDSNTPVGNIGLWYPHGWPEAEIGWDLFEGFEGKGYATEAALAARSYAYDVLGWNTVISLVDPKNTSSLKLAQRLGARHDGNFTHERYGVMQIWRHLSPDEIVNGGMEAYA</sequence>
<dbReference type="PROSITE" id="PS51186">
    <property type="entry name" value="GNAT"/>
    <property type="match status" value="1"/>
</dbReference>
<gene>
    <name evidence="2" type="ORF">SAMN06265373_105375</name>
</gene>
<dbReference type="PANTHER" id="PTHR43792:SF1">
    <property type="entry name" value="N-ACETYLTRANSFERASE DOMAIN-CONTAINING PROTEIN"/>
    <property type="match status" value="1"/>
</dbReference>
<evidence type="ECO:0000313" key="2">
    <source>
        <dbReference type="EMBL" id="SMP27136.1"/>
    </source>
</evidence>
<dbReference type="PANTHER" id="PTHR43792">
    <property type="entry name" value="GNAT FAMILY, PUTATIVE (AFU_ORTHOLOGUE AFUA_3G00765)-RELATED-RELATED"/>
    <property type="match status" value="1"/>
</dbReference>
<proteinExistence type="predicted"/>
<keyword evidence="3" id="KW-1185">Reference proteome</keyword>
<accession>A0ABY1P7U3</accession>
<dbReference type="Pfam" id="PF13302">
    <property type="entry name" value="Acetyltransf_3"/>
    <property type="match status" value="1"/>
</dbReference>
<dbReference type="InterPro" id="IPR016181">
    <property type="entry name" value="Acyl_CoA_acyltransferase"/>
</dbReference>
<dbReference type="EMBL" id="FXTY01000005">
    <property type="protein sequence ID" value="SMP27136.1"/>
    <property type="molecule type" value="Genomic_DNA"/>
</dbReference>
<organism evidence="2 3">
    <name type="scientific">Shimia sagamensis</name>
    <dbReference type="NCBI Taxonomy" id="1566352"/>
    <lineage>
        <taxon>Bacteria</taxon>
        <taxon>Pseudomonadati</taxon>
        <taxon>Pseudomonadota</taxon>
        <taxon>Alphaproteobacteria</taxon>
        <taxon>Rhodobacterales</taxon>
        <taxon>Roseobacteraceae</taxon>
    </lineage>
</organism>
<name>A0ABY1P7U3_9RHOB</name>
<dbReference type="InterPro" id="IPR000182">
    <property type="entry name" value="GNAT_dom"/>
</dbReference>
<reference evidence="2 3" key="1">
    <citation type="submission" date="2017-05" db="EMBL/GenBank/DDBJ databases">
        <authorList>
            <person name="Varghese N."/>
            <person name="Submissions S."/>
        </authorList>
    </citation>
    <scope>NUCLEOTIDE SEQUENCE [LARGE SCALE GENOMIC DNA]</scope>
    <source>
        <strain evidence="2 3">DSM 29734</strain>
    </source>
</reference>
<dbReference type="InterPro" id="IPR051531">
    <property type="entry name" value="N-acetyltransferase"/>
</dbReference>
<feature type="domain" description="N-acetyltransferase" evidence="1">
    <location>
        <begin position="14"/>
        <end position="167"/>
    </location>
</feature>
<dbReference type="Gene3D" id="3.40.630.30">
    <property type="match status" value="1"/>
</dbReference>
<evidence type="ECO:0000259" key="1">
    <source>
        <dbReference type="PROSITE" id="PS51186"/>
    </source>
</evidence>
<dbReference type="RefSeq" id="WP_346770613.1">
    <property type="nucleotide sequence ID" value="NZ_FXTY01000005.1"/>
</dbReference>